<keyword evidence="2" id="KW-1185">Reference proteome</keyword>
<accession>A0A812W3Y1</accession>
<gene>
    <name evidence="1" type="primary">SAP16</name>
    <name evidence="1" type="ORF">SPIL2461_LOCUS17659</name>
</gene>
<reference evidence="1" key="1">
    <citation type="submission" date="2021-02" db="EMBL/GenBank/DDBJ databases">
        <authorList>
            <person name="Dougan E. K."/>
            <person name="Rhodes N."/>
            <person name="Thang M."/>
            <person name="Chan C."/>
        </authorList>
    </citation>
    <scope>NUCLEOTIDE SEQUENCE</scope>
</reference>
<evidence type="ECO:0000313" key="2">
    <source>
        <dbReference type="Proteomes" id="UP000649617"/>
    </source>
</evidence>
<feature type="non-terminal residue" evidence="1">
    <location>
        <position position="177"/>
    </location>
</feature>
<organism evidence="1 2">
    <name type="scientific">Symbiodinium pilosum</name>
    <name type="common">Dinoflagellate</name>
    <dbReference type="NCBI Taxonomy" id="2952"/>
    <lineage>
        <taxon>Eukaryota</taxon>
        <taxon>Sar</taxon>
        <taxon>Alveolata</taxon>
        <taxon>Dinophyceae</taxon>
        <taxon>Suessiales</taxon>
        <taxon>Symbiodiniaceae</taxon>
        <taxon>Symbiodinium</taxon>
    </lineage>
</organism>
<sequence>GPAVAACREDHRMRRRAKALRELNESVAAAVPKKKAKAPKMDLTAEMITRSKKSNRLVSAAFGDILDLDRRKFPEKPLEHTGTGVIQVKQPHISFTRQLALARVPHMLSVSFREIRNPLQSGVKVVEWLRALRRELEEEPPVRRALVDARAQLRDFNPVQHIKLVDDGEDSEGSQQA</sequence>
<dbReference type="Proteomes" id="UP000649617">
    <property type="component" value="Unassembled WGS sequence"/>
</dbReference>
<comment type="caution">
    <text evidence="1">The sequence shown here is derived from an EMBL/GenBank/DDBJ whole genome shotgun (WGS) entry which is preliminary data.</text>
</comment>
<protein>
    <submittedName>
        <fullName evidence="1">SAP16 protein</fullName>
    </submittedName>
</protein>
<dbReference type="AlphaFoldDB" id="A0A812W3Y1"/>
<proteinExistence type="predicted"/>
<dbReference type="EMBL" id="CAJNIZ010043299">
    <property type="protein sequence ID" value="CAE7656647.1"/>
    <property type="molecule type" value="Genomic_DNA"/>
</dbReference>
<name>A0A812W3Y1_SYMPI</name>
<evidence type="ECO:0000313" key="1">
    <source>
        <dbReference type="EMBL" id="CAE7656647.1"/>
    </source>
</evidence>